<protein>
    <submittedName>
        <fullName evidence="2">Uncharacterized protein</fullName>
    </submittedName>
</protein>
<dbReference type="Proteomes" id="UP000002215">
    <property type="component" value="Chromosome"/>
</dbReference>
<feature type="region of interest" description="Disordered" evidence="1">
    <location>
        <begin position="115"/>
        <end position="139"/>
    </location>
</feature>
<gene>
    <name evidence="2" type="ordered locus">Cpin_3899</name>
</gene>
<reference evidence="2 3" key="2">
    <citation type="journal article" date="2010" name="Stand. Genomic Sci.">
        <title>Complete genome sequence of Chitinophaga pinensis type strain (UQM 2034).</title>
        <authorList>
            <person name="Glavina Del Rio T."/>
            <person name="Abt B."/>
            <person name="Spring S."/>
            <person name="Lapidus A."/>
            <person name="Nolan M."/>
            <person name="Tice H."/>
            <person name="Copeland A."/>
            <person name="Cheng J.F."/>
            <person name="Chen F."/>
            <person name="Bruce D."/>
            <person name="Goodwin L."/>
            <person name="Pitluck S."/>
            <person name="Ivanova N."/>
            <person name="Mavromatis K."/>
            <person name="Mikhailova N."/>
            <person name="Pati A."/>
            <person name="Chen A."/>
            <person name="Palaniappan K."/>
            <person name="Land M."/>
            <person name="Hauser L."/>
            <person name="Chang Y.J."/>
            <person name="Jeffries C.D."/>
            <person name="Chain P."/>
            <person name="Saunders E."/>
            <person name="Detter J.C."/>
            <person name="Brettin T."/>
            <person name="Rohde M."/>
            <person name="Goker M."/>
            <person name="Bristow J."/>
            <person name="Eisen J.A."/>
            <person name="Markowitz V."/>
            <person name="Hugenholtz P."/>
            <person name="Kyrpides N.C."/>
            <person name="Klenk H.P."/>
            <person name="Lucas S."/>
        </authorList>
    </citation>
    <scope>NUCLEOTIDE SEQUENCE [LARGE SCALE GENOMIC DNA]</scope>
    <source>
        <strain evidence="3">ATCC 43595 / DSM 2588 / LMG 13176 / NBRC 15968 / NCIMB 11800 / UQM 2034</strain>
    </source>
</reference>
<dbReference type="AlphaFoldDB" id="A0A979G601"/>
<name>A0A979G601_CHIPD</name>
<evidence type="ECO:0000256" key="1">
    <source>
        <dbReference type="SAM" id="MobiDB-lite"/>
    </source>
</evidence>
<evidence type="ECO:0000313" key="3">
    <source>
        <dbReference type="Proteomes" id="UP000002215"/>
    </source>
</evidence>
<evidence type="ECO:0000313" key="2">
    <source>
        <dbReference type="EMBL" id="ACU61361.1"/>
    </source>
</evidence>
<accession>A0A979G601</accession>
<sequence length="139" mass="15957">MNGRIEITLGGKLRQLRFNNYAKEELGNFLSKDPVEGTKELIELLQSNPLKAIKNLTYCGLVGHYEAREMERDFTKQDVAEWVGDADDKDLSDVFNCWLNTTQWRSIIPEQKATEEVNVHSEDVEKAKKKAGRKSRISQ</sequence>
<proteinExistence type="predicted"/>
<feature type="compositionally biased region" description="Basic residues" evidence="1">
    <location>
        <begin position="127"/>
        <end position="139"/>
    </location>
</feature>
<dbReference type="RefSeq" id="WP_012791534.1">
    <property type="nucleotide sequence ID" value="NC_013132.1"/>
</dbReference>
<organism evidence="2 3">
    <name type="scientific">Chitinophaga pinensis (strain ATCC 43595 / DSM 2588 / LMG 13176 / NBRC 15968 / NCIMB 11800 / UQM 2034)</name>
    <dbReference type="NCBI Taxonomy" id="485918"/>
    <lineage>
        <taxon>Bacteria</taxon>
        <taxon>Pseudomonadati</taxon>
        <taxon>Bacteroidota</taxon>
        <taxon>Chitinophagia</taxon>
        <taxon>Chitinophagales</taxon>
        <taxon>Chitinophagaceae</taxon>
        <taxon>Chitinophaga</taxon>
    </lineage>
</organism>
<dbReference type="KEGG" id="cpi:Cpin_3899"/>
<reference evidence="3" key="1">
    <citation type="submission" date="2009-08" db="EMBL/GenBank/DDBJ databases">
        <title>The complete genome of Chitinophaga pinensis DSM 2588.</title>
        <authorList>
            <consortium name="US DOE Joint Genome Institute (JGI-PGF)"/>
            <person name="Lucas S."/>
            <person name="Copeland A."/>
            <person name="Lapidus A."/>
            <person name="Glavina del Rio T."/>
            <person name="Dalin E."/>
            <person name="Tice H."/>
            <person name="Bruce D."/>
            <person name="Goodwin L."/>
            <person name="Pitluck S."/>
            <person name="Kyrpides N."/>
            <person name="Mavromatis K."/>
            <person name="Ivanova N."/>
            <person name="Mikhailova N."/>
            <person name="Sims D."/>
            <person name="Meinche L."/>
            <person name="Brettin T."/>
            <person name="Detter J.C."/>
            <person name="Han C."/>
            <person name="Larimer F."/>
            <person name="Land M."/>
            <person name="Hauser L."/>
            <person name="Markowitz V."/>
            <person name="Cheng J.-F."/>
            <person name="Hugenholtz P."/>
            <person name="Woyke T."/>
            <person name="Wu D."/>
            <person name="Spring S."/>
            <person name="Klenk H.-P."/>
            <person name="Eisen J.A."/>
        </authorList>
    </citation>
    <scope>NUCLEOTIDE SEQUENCE [LARGE SCALE GENOMIC DNA]</scope>
    <source>
        <strain evidence="3">ATCC 43595 / DSM 2588 / LMG 13176 / NBRC 15968 / NCIMB 11800 / UQM 2034</strain>
    </source>
</reference>
<dbReference type="EMBL" id="CP001699">
    <property type="protein sequence ID" value="ACU61361.1"/>
    <property type="molecule type" value="Genomic_DNA"/>
</dbReference>
<feature type="compositionally biased region" description="Basic and acidic residues" evidence="1">
    <location>
        <begin position="115"/>
        <end position="126"/>
    </location>
</feature>
<dbReference type="OrthoDB" id="680018at2"/>